<dbReference type="GO" id="GO:0015074">
    <property type="term" value="P:DNA integration"/>
    <property type="evidence" value="ECO:0007669"/>
    <property type="project" value="InterPro"/>
</dbReference>
<gene>
    <name evidence="3" type="ORF">CFBP5473_12975</name>
    <name evidence="4" type="ORF">J5285_06760</name>
</gene>
<dbReference type="KEGG" id="alf:CFBP5473_12975"/>
<sequence>MTEYTPITEMGPLDRFTYRGTNWVPVDYDNNEYRFQRETDHRFETRISHAEIRQALMNDKASVHYNFHTKTETRLRHLVGDKRVDDFKPRDVAIARFHEALILRYEQHCAETGRKFPRSEKLAGLLKKWSLEIQIEAQELTEQDGTKRKTRCDASTSFFNTPSVRSFNRHFREYMSCGRDVRALIYRRNGPGFRNPKVECAESYAIWLEEARNYASRRKPSKAKLLRDVHARIAEENKSRVGKAPLITPGRKRFEALIDAMDEFEVVAGREGLPYARAQFKPKMDSYDTERPGEHVEMDDWNADAMTAMQGSGFWQMLPKAIQEYLMENPQRIWFCGAVDTSTNYVLALKGGRNPSSALVVDTLEMVMTDKTDIAKLVGAKTPWFGVRPEVVYTDNGAPYIADATRDAFLMCKIALTRPPAGQAWKRPFIESLFKTLARDIMMFFDGRTFSNVVEKNDYDAEKNAALAVDEFINLVIRAICDIHHNRPSARLNNLTPHEAWVQKTKTYRVRAMPGRHEKRHIFGVIKKRIIDSAGVTVHGIPYNSDVLQTLRRKDGSKEYPVRTHRNDLSAVSVYTGEGWLTVENCIGMPTNISLAEWYLAKQDLNRRNGVKSEANLPIMYEAINVMRRAGTSAAMRAGISLHTLRPEEISYATDQLFEGRPFTEEDAVNEVELHEDEIAYDPLHDGYVGPQGGEFAGPPTPEEMLESTAEARAYSDNNNDEPSHFGEIE</sequence>
<reference evidence="4 6" key="2">
    <citation type="submission" date="2021-03" db="EMBL/GenBank/DDBJ databases">
        <title>Rapid diversification of plasmids in a genus of pathogenic and nitrogen fixing bacteria.</title>
        <authorList>
            <person name="Weisberg A.J."/>
            <person name="Miller M."/>
            <person name="Ream W."/>
            <person name="Grunwald N.J."/>
            <person name="Chang J.H."/>
        </authorList>
    </citation>
    <scope>NUCLEOTIDE SEQUENCE [LARGE SCALE GENOMIC DNA]</scope>
    <source>
        <strain evidence="4 6">AF3.44</strain>
    </source>
</reference>
<dbReference type="STRING" id="1367849.GCA_000518585_00895"/>
<evidence type="ECO:0000313" key="3">
    <source>
        <dbReference type="EMBL" id="QCI98728.1"/>
    </source>
</evidence>
<protein>
    <submittedName>
        <fullName evidence="4">DDE-type integrase/transposase/recombinase</fullName>
    </submittedName>
    <submittedName>
        <fullName evidence="3">Transposase family protein</fullName>
    </submittedName>
</protein>
<evidence type="ECO:0000313" key="6">
    <source>
        <dbReference type="Proteomes" id="UP000826513"/>
    </source>
</evidence>
<dbReference type="Gene3D" id="3.30.420.10">
    <property type="entry name" value="Ribonuclease H-like superfamily/Ribonuclease H"/>
    <property type="match status" value="1"/>
</dbReference>
<evidence type="ECO:0000313" key="4">
    <source>
        <dbReference type="EMBL" id="QYA08389.1"/>
    </source>
</evidence>
<evidence type="ECO:0000313" key="5">
    <source>
        <dbReference type="Proteomes" id="UP000298545"/>
    </source>
</evidence>
<reference evidence="3 5" key="1">
    <citation type="submission" date="2019-04" db="EMBL/GenBank/DDBJ databases">
        <title>Complete genome sequence of Agrobacterium larrymoorei CFBP5473.</title>
        <authorList>
            <person name="Haryono M."/>
            <person name="Chou L."/>
            <person name="Lin Y.-C."/>
            <person name="Lai E.-M."/>
            <person name="Kuo C.-H."/>
        </authorList>
    </citation>
    <scope>NUCLEOTIDE SEQUENCE [LARGE SCALE GENOMIC DNA]</scope>
    <source>
        <strain evidence="3 5">CFBP5473</strain>
    </source>
</reference>
<dbReference type="GO" id="GO:0003676">
    <property type="term" value="F:nucleic acid binding"/>
    <property type="evidence" value="ECO:0007669"/>
    <property type="project" value="InterPro"/>
</dbReference>
<dbReference type="PROSITE" id="PS50994">
    <property type="entry name" value="INTEGRASE"/>
    <property type="match status" value="1"/>
</dbReference>
<dbReference type="Proteomes" id="UP000826513">
    <property type="component" value="Chromosome 1"/>
</dbReference>
<proteinExistence type="predicted"/>
<dbReference type="Proteomes" id="UP000298545">
    <property type="component" value="Chromosome circular"/>
</dbReference>
<accession>A0A4D7DQU4</accession>
<dbReference type="OrthoDB" id="5287589at2"/>
<dbReference type="EMBL" id="CP039691">
    <property type="protein sequence ID" value="QCI98728.1"/>
    <property type="molecule type" value="Genomic_DNA"/>
</dbReference>
<name>A0A4D7DQU4_9HYPH</name>
<dbReference type="InterPro" id="IPR001584">
    <property type="entry name" value="Integrase_cat-core"/>
</dbReference>
<dbReference type="InterPro" id="IPR036397">
    <property type="entry name" value="RNaseH_sf"/>
</dbReference>
<keyword evidence="6" id="KW-1185">Reference proteome</keyword>
<feature type="region of interest" description="Disordered" evidence="1">
    <location>
        <begin position="691"/>
        <end position="730"/>
    </location>
</feature>
<evidence type="ECO:0000259" key="2">
    <source>
        <dbReference type="PROSITE" id="PS50994"/>
    </source>
</evidence>
<feature type="domain" description="Integrase catalytic" evidence="2">
    <location>
        <begin position="288"/>
        <end position="505"/>
    </location>
</feature>
<dbReference type="AlphaFoldDB" id="A0A4D7DQU4"/>
<dbReference type="SUPFAM" id="SSF53098">
    <property type="entry name" value="Ribonuclease H-like"/>
    <property type="match status" value="1"/>
</dbReference>
<organism evidence="3 5">
    <name type="scientific">Agrobacterium larrymoorei</name>
    <dbReference type="NCBI Taxonomy" id="160699"/>
    <lineage>
        <taxon>Bacteria</taxon>
        <taxon>Pseudomonadati</taxon>
        <taxon>Pseudomonadota</taxon>
        <taxon>Alphaproteobacteria</taxon>
        <taxon>Hyphomicrobiales</taxon>
        <taxon>Rhizobiaceae</taxon>
        <taxon>Rhizobium/Agrobacterium group</taxon>
        <taxon>Agrobacterium</taxon>
    </lineage>
</organism>
<dbReference type="RefSeq" id="WP_051441146.1">
    <property type="nucleotide sequence ID" value="NZ_CP039691.1"/>
</dbReference>
<evidence type="ECO:0000256" key="1">
    <source>
        <dbReference type="SAM" id="MobiDB-lite"/>
    </source>
</evidence>
<dbReference type="InterPro" id="IPR012337">
    <property type="entry name" value="RNaseH-like_sf"/>
</dbReference>
<dbReference type="EMBL" id="CP072167">
    <property type="protein sequence ID" value="QYA08389.1"/>
    <property type="molecule type" value="Genomic_DNA"/>
</dbReference>